<organism evidence="1 2">
    <name type="scientific">Trametes sanguinea</name>
    <dbReference type="NCBI Taxonomy" id="158606"/>
    <lineage>
        <taxon>Eukaryota</taxon>
        <taxon>Fungi</taxon>
        <taxon>Dikarya</taxon>
        <taxon>Basidiomycota</taxon>
        <taxon>Agaricomycotina</taxon>
        <taxon>Agaricomycetes</taxon>
        <taxon>Polyporales</taxon>
        <taxon>Polyporaceae</taxon>
        <taxon>Trametes</taxon>
    </lineage>
</organism>
<evidence type="ECO:0000313" key="2">
    <source>
        <dbReference type="Proteomes" id="UP001144978"/>
    </source>
</evidence>
<reference evidence="1" key="1">
    <citation type="submission" date="2022-08" db="EMBL/GenBank/DDBJ databases">
        <title>Genome Sequence of Pycnoporus sanguineus.</title>
        <authorList>
            <person name="Buettner E."/>
        </authorList>
    </citation>
    <scope>NUCLEOTIDE SEQUENCE</scope>
    <source>
        <strain evidence="1">CG-C14</strain>
    </source>
</reference>
<comment type="caution">
    <text evidence="1">The sequence shown here is derived from an EMBL/GenBank/DDBJ whole genome shotgun (WGS) entry which is preliminary data.</text>
</comment>
<accession>A0ACC1MRZ4</accession>
<name>A0ACC1MRZ4_9APHY</name>
<evidence type="ECO:0000313" key="1">
    <source>
        <dbReference type="EMBL" id="KAJ2969376.1"/>
    </source>
</evidence>
<proteinExistence type="predicted"/>
<gene>
    <name evidence="1" type="ORF">NUW54_g12979</name>
</gene>
<dbReference type="EMBL" id="JANSHE010005776">
    <property type="protein sequence ID" value="KAJ2969376.1"/>
    <property type="molecule type" value="Genomic_DNA"/>
</dbReference>
<protein>
    <submittedName>
        <fullName evidence="1">Uncharacterized protein</fullName>
    </submittedName>
</protein>
<dbReference type="Proteomes" id="UP001144978">
    <property type="component" value="Unassembled WGS sequence"/>
</dbReference>
<sequence length="144" mass="15830">MMLEASDDDDQADPDAQIHSSRDTIARVCLRSGDASSRPLALCGHDIGNKHLLEPHRVKCTSRHEPEGPIGTEDPGSRKSILQYHRRSPRRSVRPASPSESLVTTGTPPREQTAYYRYAVRATRRHSGAGSPAQNVRSMCSVPC</sequence>
<keyword evidence="2" id="KW-1185">Reference proteome</keyword>